<name>A0A4S4BLL7_9BACI</name>
<dbReference type="FunFam" id="3.20.20.70:FF:000154">
    <property type="entry name" value="Probable nitronate monooxygenase"/>
    <property type="match status" value="1"/>
</dbReference>
<evidence type="ECO:0000313" key="13">
    <source>
        <dbReference type="EMBL" id="THF75084.1"/>
    </source>
</evidence>
<dbReference type="Pfam" id="PF03060">
    <property type="entry name" value="NMO"/>
    <property type="match status" value="1"/>
</dbReference>
<comment type="cofactor">
    <cofactor evidence="1">
        <name>FMN</name>
        <dbReference type="ChEBI" id="CHEBI:58210"/>
    </cofactor>
</comment>
<evidence type="ECO:0000256" key="4">
    <source>
        <dbReference type="ARBA" id="ARBA00013457"/>
    </source>
</evidence>
<dbReference type="InterPro" id="IPR013785">
    <property type="entry name" value="Aldolase_TIM"/>
</dbReference>
<comment type="similarity">
    <text evidence="3">Belongs to the nitronate monooxygenase family. NMO class I subfamily.</text>
</comment>
<dbReference type="EMBL" id="SSNT01000030">
    <property type="protein sequence ID" value="THF75084.1"/>
    <property type="molecule type" value="Genomic_DNA"/>
</dbReference>
<gene>
    <name evidence="13" type="ORF">E6W99_24445</name>
</gene>
<comment type="caution">
    <text evidence="13">The sequence shown here is derived from an EMBL/GenBank/DDBJ whole genome shotgun (WGS) entry which is preliminary data.</text>
</comment>
<keyword evidence="9" id="KW-0560">Oxidoreductase</keyword>
<evidence type="ECO:0000256" key="7">
    <source>
        <dbReference type="ARBA" id="ARBA00022643"/>
    </source>
</evidence>
<evidence type="ECO:0000256" key="12">
    <source>
        <dbReference type="ARBA" id="ARBA00049401"/>
    </source>
</evidence>
<keyword evidence="14" id="KW-1185">Reference proteome</keyword>
<reference evidence="13 14" key="1">
    <citation type="submission" date="2019-04" db="EMBL/GenBank/DDBJ databases">
        <title>Bacillus sediminilitoris sp. nov., isolated from a tidal flat sediment on the East China Sea.</title>
        <authorList>
            <person name="Wei Y."/>
            <person name="Mao H."/>
            <person name="Fang J."/>
        </authorList>
    </citation>
    <scope>NUCLEOTIDE SEQUENCE [LARGE SCALE GENOMIC DNA]</scope>
    <source>
        <strain evidence="13 14">DSL-17</strain>
    </source>
</reference>
<comment type="function">
    <text evidence="2">Nitronate monooxygenase that uses molecular oxygen to catalyze the oxidative denitrification of alkyl nitronates. Acts on propionate 3-nitronate (P3N), the presumed physiological substrate. Probably functions in the detoxification of P3N, a metabolic poison produced by plants and fungi as a defense mechanism.</text>
</comment>
<organism evidence="13 14">
    <name type="scientific">Metabacillus sediminilitoris</name>
    <dbReference type="NCBI Taxonomy" id="2567941"/>
    <lineage>
        <taxon>Bacteria</taxon>
        <taxon>Bacillati</taxon>
        <taxon>Bacillota</taxon>
        <taxon>Bacilli</taxon>
        <taxon>Bacillales</taxon>
        <taxon>Bacillaceae</taxon>
        <taxon>Metabacillus</taxon>
    </lineage>
</organism>
<evidence type="ECO:0000256" key="3">
    <source>
        <dbReference type="ARBA" id="ARBA00009881"/>
    </source>
</evidence>
<evidence type="ECO:0000256" key="6">
    <source>
        <dbReference type="ARBA" id="ARBA00022630"/>
    </source>
</evidence>
<evidence type="ECO:0000256" key="5">
    <source>
        <dbReference type="ARBA" id="ARBA00022575"/>
    </source>
</evidence>
<dbReference type="RefSeq" id="WP_136358752.1">
    <property type="nucleotide sequence ID" value="NZ_CP046266.1"/>
</dbReference>
<dbReference type="InterPro" id="IPR004136">
    <property type="entry name" value="NMO"/>
</dbReference>
<dbReference type="Gene3D" id="3.20.20.70">
    <property type="entry name" value="Aldolase class I"/>
    <property type="match status" value="1"/>
</dbReference>
<dbReference type="GO" id="GO:0018580">
    <property type="term" value="F:nitronate monooxygenase activity"/>
    <property type="evidence" value="ECO:0007669"/>
    <property type="project" value="InterPro"/>
</dbReference>
<evidence type="ECO:0000256" key="11">
    <source>
        <dbReference type="ARBA" id="ARBA00031155"/>
    </source>
</evidence>
<keyword evidence="7" id="KW-0288">FMN</keyword>
<dbReference type="GO" id="GO:0000166">
    <property type="term" value="F:nucleotide binding"/>
    <property type="evidence" value="ECO:0007669"/>
    <property type="project" value="UniProtKB-KW"/>
</dbReference>
<evidence type="ECO:0000256" key="8">
    <source>
        <dbReference type="ARBA" id="ARBA00022741"/>
    </source>
</evidence>
<evidence type="ECO:0000313" key="14">
    <source>
        <dbReference type="Proteomes" id="UP000310334"/>
    </source>
</evidence>
<dbReference type="GO" id="GO:0009636">
    <property type="term" value="P:response to toxic substance"/>
    <property type="evidence" value="ECO:0007669"/>
    <property type="project" value="UniProtKB-KW"/>
</dbReference>
<comment type="catalytic activity">
    <reaction evidence="12">
        <text>3 propionate 3-nitronate + 3 O2 + H2O = 3 3-oxopropanoate + 2 nitrate + nitrite + H2O2 + 3 H(+)</text>
        <dbReference type="Rhea" id="RHEA:57332"/>
        <dbReference type="ChEBI" id="CHEBI:15377"/>
        <dbReference type="ChEBI" id="CHEBI:15378"/>
        <dbReference type="ChEBI" id="CHEBI:15379"/>
        <dbReference type="ChEBI" id="CHEBI:16240"/>
        <dbReference type="ChEBI" id="CHEBI:16301"/>
        <dbReference type="ChEBI" id="CHEBI:17632"/>
        <dbReference type="ChEBI" id="CHEBI:33190"/>
        <dbReference type="ChEBI" id="CHEBI:136067"/>
    </reaction>
</comment>
<evidence type="ECO:0000256" key="9">
    <source>
        <dbReference type="ARBA" id="ARBA00023002"/>
    </source>
</evidence>
<dbReference type="OrthoDB" id="9778912at2"/>
<dbReference type="AlphaFoldDB" id="A0A4S4BLL7"/>
<protein>
    <recommendedName>
        <fullName evidence="4">Probable nitronate monooxygenase</fullName>
    </recommendedName>
    <alternativeName>
        <fullName evidence="11">Propionate 3-nitronate monooxygenase</fullName>
    </alternativeName>
</protein>
<evidence type="ECO:0000256" key="1">
    <source>
        <dbReference type="ARBA" id="ARBA00001917"/>
    </source>
</evidence>
<keyword evidence="8" id="KW-0547">Nucleotide-binding</keyword>
<proteinExistence type="inferred from homology"/>
<accession>A0A4S4BLL7</accession>
<dbReference type="SUPFAM" id="SSF51412">
    <property type="entry name" value="Inosine monophosphate dehydrogenase (IMPDH)"/>
    <property type="match status" value="1"/>
</dbReference>
<sequence>MLKNEMTELLQIQYPIIQAPMAGGVTTSKLVAEVSNSGGLGMIGAGYMTPYQMREQIKEIKLLTSNPFGINLFVPDKYDVIEDEVKSVNEILNPIREQLNLPGKDSFEIPNFNSVFETFIDQIMVVIEEKVPICSFTFGIPSKKVIAELKKNNITLVGTATTVREAVENEKAGMDIVVVQGSEAGGHRGNFIDGYQESLVGLMSLIPQVVDNVNIPVISAGGIMDGRGLMASFCLGAKGVQMGTAFLTCIESGAHKVHKEAILNATEDNTILTRSFSGKWARGIKNKFFLEMQRHERFLPDFPVQNILTQDIRKTSSAQNNQHYISLWSGQSTRLAKCQTVESLFKNIITEAKKINLDILGPE</sequence>
<keyword evidence="10 13" id="KW-0503">Monooxygenase</keyword>
<keyword evidence="6" id="KW-0285">Flavoprotein</keyword>
<evidence type="ECO:0000256" key="10">
    <source>
        <dbReference type="ARBA" id="ARBA00023033"/>
    </source>
</evidence>
<dbReference type="PANTHER" id="PTHR42747:SF3">
    <property type="entry name" value="NITRONATE MONOOXYGENASE-RELATED"/>
    <property type="match status" value="1"/>
</dbReference>
<dbReference type="CDD" id="cd04730">
    <property type="entry name" value="NPD_like"/>
    <property type="match status" value="1"/>
</dbReference>
<keyword evidence="5" id="KW-0216">Detoxification</keyword>
<dbReference type="PANTHER" id="PTHR42747">
    <property type="entry name" value="NITRONATE MONOOXYGENASE-RELATED"/>
    <property type="match status" value="1"/>
</dbReference>
<evidence type="ECO:0000256" key="2">
    <source>
        <dbReference type="ARBA" id="ARBA00003535"/>
    </source>
</evidence>
<dbReference type="Proteomes" id="UP000310334">
    <property type="component" value="Unassembled WGS sequence"/>
</dbReference>